<organism evidence="2 3">
    <name type="scientific">Steccherinum ochraceum</name>
    <dbReference type="NCBI Taxonomy" id="92696"/>
    <lineage>
        <taxon>Eukaryota</taxon>
        <taxon>Fungi</taxon>
        <taxon>Dikarya</taxon>
        <taxon>Basidiomycota</taxon>
        <taxon>Agaricomycotina</taxon>
        <taxon>Agaricomycetes</taxon>
        <taxon>Polyporales</taxon>
        <taxon>Steccherinaceae</taxon>
        <taxon>Steccherinum</taxon>
    </lineage>
</organism>
<evidence type="ECO:0008006" key="4">
    <source>
        <dbReference type="Google" id="ProtNLM"/>
    </source>
</evidence>
<evidence type="ECO:0000313" key="3">
    <source>
        <dbReference type="Proteomes" id="UP000292702"/>
    </source>
</evidence>
<protein>
    <recommendedName>
        <fullName evidence="4">F-box domain-containing protein</fullName>
    </recommendedName>
</protein>
<dbReference type="Proteomes" id="UP000292702">
    <property type="component" value="Unassembled WGS sequence"/>
</dbReference>
<comment type="caution">
    <text evidence="2">The sequence shown here is derived from an EMBL/GenBank/DDBJ whole genome shotgun (WGS) entry which is preliminary data.</text>
</comment>
<gene>
    <name evidence="2" type="ORF">EIP91_005184</name>
</gene>
<sequence length="425" mass="48049">MPVLTESQELVNPPPPPGVPESPELPTEVWEHVIDLVDGESDERVRAASLTACCLVCHDWLPRAQHNLGSSWVSEETVIRSRFHLNRVLRTLAIAPKLGNRVRSLTIVGDVEDSVWSSAAVLSLGPRFKRLEVLTFRQLDFSARHPTFFKACAFFAPLKRLVLDRVDLLSLADITHLAYVTQSAAIRVQWGKTSHPLLHVLRPERPPFVLHQVEHLVIKGTPWSEMRIRCKEWRLQLPKMRNLKFFRLETQWPGDSESYVPTAVDMVAWRSLALLARTLTELASASTKLAIDTEIVNITVGTMQPSRLRYLDIGLTVNDFEDARLAVLPVILSSLSFCEPTDLHISVLAAEIEGIALPSSLLSSANLLQSWENIDDELMRPMYSTLRSGRISFRDMTGLGTHERLSEVLLPQWVKKQQITRMELK</sequence>
<evidence type="ECO:0000313" key="2">
    <source>
        <dbReference type="EMBL" id="TCD63605.1"/>
    </source>
</evidence>
<dbReference type="AlphaFoldDB" id="A0A4R0RDL4"/>
<dbReference type="EMBL" id="RWJN01000286">
    <property type="protein sequence ID" value="TCD63605.1"/>
    <property type="molecule type" value="Genomic_DNA"/>
</dbReference>
<evidence type="ECO:0000256" key="1">
    <source>
        <dbReference type="SAM" id="MobiDB-lite"/>
    </source>
</evidence>
<accession>A0A4R0RDL4</accession>
<proteinExistence type="predicted"/>
<reference evidence="2 3" key="1">
    <citation type="submission" date="2018-11" db="EMBL/GenBank/DDBJ databases">
        <title>Genome assembly of Steccherinum ochraceum LE-BIN_3174, the white-rot fungus of the Steccherinaceae family (The Residual Polyporoid clade, Polyporales, Basidiomycota).</title>
        <authorList>
            <person name="Fedorova T.V."/>
            <person name="Glazunova O.A."/>
            <person name="Landesman E.O."/>
            <person name="Moiseenko K.V."/>
            <person name="Psurtseva N.V."/>
            <person name="Savinova O.S."/>
            <person name="Shakhova N.V."/>
            <person name="Tyazhelova T.V."/>
            <person name="Vasina D.V."/>
        </authorList>
    </citation>
    <scope>NUCLEOTIDE SEQUENCE [LARGE SCALE GENOMIC DNA]</scope>
    <source>
        <strain evidence="2 3">LE-BIN_3174</strain>
    </source>
</reference>
<feature type="compositionally biased region" description="Polar residues" evidence="1">
    <location>
        <begin position="1"/>
        <end position="10"/>
    </location>
</feature>
<dbReference type="OrthoDB" id="2788229at2759"/>
<keyword evidence="3" id="KW-1185">Reference proteome</keyword>
<name>A0A4R0RDL4_9APHY</name>
<feature type="region of interest" description="Disordered" evidence="1">
    <location>
        <begin position="1"/>
        <end position="24"/>
    </location>
</feature>